<dbReference type="OrthoDB" id="47923at2759"/>
<dbReference type="EMBL" id="BDGG01000004">
    <property type="protein sequence ID" value="GAU98280.1"/>
    <property type="molecule type" value="Genomic_DNA"/>
</dbReference>
<dbReference type="InterPro" id="IPR051494">
    <property type="entry name" value="BSD_domain-containing"/>
</dbReference>
<dbReference type="InterPro" id="IPR035925">
    <property type="entry name" value="BSD_dom_sf"/>
</dbReference>
<dbReference type="SMART" id="SM00751">
    <property type="entry name" value="BSD"/>
    <property type="match status" value="1"/>
</dbReference>
<proteinExistence type="predicted"/>
<sequence length="322" mass="35015">MDKCSPDAAEVYLEPAKKSETIADATSTSQATELSKGAETASGIFSSVKSQIPAGLFGGISDLASRITAASQTVVDHAKEVGKTVQKSIEEKTVLGDFNKMQQEFIQEKQAQFQGPGSAPWEESANGDEVKRQVVALSTEKRNFTREPPAGANFEFDLASAMPVIPILMKEDPNLDKLRFELVPKVVSENSFWRNYFYRISLIKQSSALTTDNLTLNKPITEADRDDISIASNLDLMDGSVVGDSDAHPEEHHPVDIPSCSPSASSSATSGTKGAKKPEDWEQELQNTLDSYEVVNDVDVNDIDLERELISEPVPAPQPTKP</sequence>
<dbReference type="Pfam" id="PF03909">
    <property type="entry name" value="BSD"/>
    <property type="match status" value="1"/>
</dbReference>
<evidence type="ECO:0000313" key="4">
    <source>
        <dbReference type="Proteomes" id="UP000186922"/>
    </source>
</evidence>
<dbReference type="Gene3D" id="1.10.3970.10">
    <property type="entry name" value="BSD domain"/>
    <property type="match status" value="1"/>
</dbReference>
<dbReference type="AlphaFoldDB" id="A0A1D1VBK8"/>
<name>A0A1D1VBK8_RAMVA</name>
<evidence type="ECO:0000313" key="3">
    <source>
        <dbReference type="EMBL" id="GAU98280.1"/>
    </source>
</evidence>
<feature type="compositionally biased region" description="Low complexity" evidence="1">
    <location>
        <begin position="258"/>
        <end position="273"/>
    </location>
</feature>
<dbReference type="PROSITE" id="PS50858">
    <property type="entry name" value="BSD"/>
    <property type="match status" value="1"/>
</dbReference>
<gene>
    <name evidence="3" type="primary">RvY_09447-1</name>
    <name evidence="3" type="synonym">RvY_09447.1</name>
    <name evidence="3" type="ORF">RvY_09447</name>
</gene>
<dbReference type="GO" id="GO:0048172">
    <property type="term" value="P:regulation of short-term neuronal synaptic plasticity"/>
    <property type="evidence" value="ECO:0007669"/>
    <property type="project" value="TreeGrafter"/>
</dbReference>
<dbReference type="SUPFAM" id="SSF140383">
    <property type="entry name" value="BSD domain-like"/>
    <property type="match status" value="1"/>
</dbReference>
<evidence type="ECO:0000259" key="2">
    <source>
        <dbReference type="PROSITE" id="PS50858"/>
    </source>
</evidence>
<feature type="region of interest" description="Disordered" evidence="1">
    <location>
        <begin position="240"/>
        <end position="293"/>
    </location>
</feature>
<dbReference type="InterPro" id="IPR005607">
    <property type="entry name" value="BSD_dom"/>
</dbReference>
<organism evidence="3 4">
    <name type="scientific">Ramazzottius varieornatus</name>
    <name type="common">Water bear</name>
    <name type="synonym">Tardigrade</name>
    <dbReference type="NCBI Taxonomy" id="947166"/>
    <lineage>
        <taxon>Eukaryota</taxon>
        <taxon>Metazoa</taxon>
        <taxon>Ecdysozoa</taxon>
        <taxon>Tardigrada</taxon>
        <taxon>Eutardigrada</taxon>
        <taxon>Parachela</taxon>
        <taxon>Hypsibioidea</taxon>
        <taxon>Ramazzottiidae</taxon>
        <taxon>Ramazzottius</taxon>
    </lineage>
</organism>
<dbReference type="PANTHER" id="PTHR16019:SF6">
    <property type="entry name" value="SYNAPSE-ASSOCIATED PROTEIN 1"/>
    <property type="match status" value="1"/>
</dbReference>
<protein>
    <recommendedName>
        <fullName evidence="2">BSD domain-containing protein</fullName>
    </recommendedName>
</protein>
<dbReference type="PANTHER" id="PTHR16019">
    <property type="entry name" value="SYNAPSE-ASSOCIATED PROTEIN"/>
    <property type="match status" value="1"/>
</dbReference>
<evidence type="ECO:0000256" key="1">
    <source>
        <dbReference type="SAM" id="MobiDB-lite"/>
    </source>
</evidence>
<comment type="caution">
    <text evidence="3">The sequence shown here is derived from an EMBL/GenBank/DDBJ whole genome shotgun (WGS) entry which is preliminary data.</text>
</comment>
<dbReference type="GO" id="GO:0005634">
    <property type="term" value="C:nucleus"/>
    <property type="evidence" value="ECO:0007669"/>
    <property type="project" value="TreeGrafter"/>
</dbReference>
<accession>A0A1D1VBK8</accession>
<dbReference type="GO" id="GO:0005794">
    <property type="term" value="C:Golgi apparatus"/>
    <property type="evidence" value="ECO:0007669"/>
    <property type="project" value="TreeGrafter"/>
</dbReference>
<keyword evidence="4" id="KW-1185">Reference proteome</keyword>
<dbReference type="STRING" id="947166.A0A1D1VBK8"/>
<dbReference type="Proteomes" id="UP000186922">
    <property type="component" value="Unassembled WGS sequence"/>
</dbReference>
<reference evidence="3 4" key="1">
    <citation type="journal article" date="2016" name="Nat. Commun.">
        <title>Extremotolerant tardigrade genome and improved radiotolerance of human cultured cells by tardigrade-unique protein.</title>
        <authorList>
            <person name="Hashimoto T."/>
            <person name="Horikawa D.D."/>
            <person name="Saito Y."/>
            <person name="Kuwahara H."/>
            <person name="Kozuka-Hata H."/>
            <person name="Shin-I T."/>
            <person name="Minakuchi Y."/>
            <person name="Ohishi K."/>
            <person name="Motoyama A."/>
            <person name="Aizu T."/>
            <person name="Enomoto A."/>
            <person name="Kondo K."/>
            <person name="Tanaka S."/>
            <person name="Hara Y."/>
            <person name="Koshikawa S."/>
            <person name="Sagara H."/>
            <person name="Miura T."/>
            <person name="Yokobori S."/>
            <person name="Miyagawa K."/>
            <person name="Suzuki Y."/>
            <person name="Kubo T."/>
            <person name="Oyama M."/>
            <person name="Kohara Y."/>
            <person name="Fujiyama A."/>
            <person name="Arakawa K."/>
            <person name="Katayama T."/>
            <person name="Toyoda A."/>
            <person name="Kunieda T."/>
        </authorList>
    </citation>
    <scope>NUCLEOTIDE SEQUENCE [LARGE SCALE GENOMIC DNA]</scope>
    <source>
        <strain evidence="3 4">YOKOZUNA-1</strain>
    </source>
</reference>
<feature type="compositionally biased region" description="Basic and acidic residues" evidence="1">
    <location>
        <begin position="245"/>
        <end position="255"/>
    </location>
</feature>
<feature type="domain" description="BSD" evidence="2">
    <location>
        <begin position="150"/>
        <end position="204"/>
    </location>
</feature>
<dbReference type="GO" id="GO:0038203">
    <property type="term" value="P:TORC2 signaling"/>
    <property type="evidence" value="ECO:0007669"/>
    <property type="project" value="TreeGrafter"/>
</dbReference>